<protein>
    <recommendedName>
        <fullName evidence="6">Precorrin-6A synthase [deacetylating]</fullName>
        <ecNumber evidence="6">2.1.1.152</ecNumber>
    </recommendedName>
</protein>
<comment type="caution">
    <text evidence="8">The sequence shown here is derived from an EMBL/GenBank/DDBJ whole genome shotgun (WGS) entry which is preliminary data.</text>
</comment>
<accession>A0A2G8RJ11</accession>
<dbReference type="Gene3D" id="3.40.1010.10">
    <property type="entry name" value="Cobalt-precorrin-4 Transmethylase, Domain 1"/>
    <property type="match status" value="1"/>
</dbReference>
<dbReference type="AlphaFoldDB" id="A0A2G8RJ11"/>
<evidence type="ECO:0000256" key="1">
    <source>
        <dbReference type="ARBA" id="ARBA00004953"/>
    </source>
</evidence>
<keyword evidence="3 6" id="KW-0489">Methyltransferase</keyword>
<dbReference type="InterPro" id="IPR012797">
    <property type="entry name" value="CobF"/>
</dbReference>
<dbReference type="PANTHER" id="PTHR43467:SF1">
    <property type="entry name" value="PRECORRIN-6A SYNTHASE [DEACETYLATING]"/>
    <property type="match status" value="1"/>
</dbReference>
<dbReference type="Gene3D" id="3.30.950.10">
    <property type="entry name" value="Methyltransferase, Cobalt-precorrin-4 Transmethylase, Domain 2"/>
    <property type="match status" value="1"/>
</dbReference>
<dbReference type="InterPro" id="IPR014776">
    <property type="entry name" value="4pyrrole_Mease_sub2"/>
</dbReference>
<comment type="pathway">
    <text evidence="1">Cofactor biosynthesis; adenosylcobalamin biosynthesis.</text>
</comment>
<name>A0A2G8RJ11_9RHOB</name>
<evidence type="ECO:0000313" key="9">
    <source>
        <dbReference type="Proteomes" id="UP000231259"/>
    </source>
</evidence>
<evidence type="ECO:0000259" key="7">
    <source>
        <dbReference type="Pfam" id="PF00590"/>
    </source>
</evidence>
<dbReference type="SUPFAM" id="SSF53790">
    <property type="entry name" value="Tetrapyrrole methylase"/>
    <property type="match status" value="1"/>
</dbReference>
<dbReference type="GO" id="GO:0009236">
    <property type="term" value="P:cobalamin biosynthetic process"/>
    <property type="evidence" value="ECO:0007669"/>
    <property type="project" value="UniProtKB-KW"/>
</dbReference>
<dbReference type="EMBL" id="AWWI01000036">
    <property type="protein sequence ID" value="PIL21492.1"/>
    <property type="molecule type" value="Genomic_DNA"/>
</dbReference>
<feature type="domain" description="Tetrapyrrole methylase" evidence="7">
    <location>
        <begin position="15"/>
        <end position="228"/>
    </location>
</feature>
<keyword evidence="2" id="KW-0169">Cobalamin biosynthesis</keyword>
<dbReference type="InterPro" id="IPR000878">
    <property type="entry name" value="4pyrrol_Mease"/>
</dbReference>
<dbReference type="Proteomes" id="UP000231259">
    <property type="component" value="Unassembled WGS sequence"/>
</dbReference>
<dbReference type="CDD" id="cd11643">
    <property type="entry name" value="Precorrin-6A-synthase"/>
    <property type="match status" value="1"/>
</dbReference>
<dbReference type="PIRSF" id="PIRSF036525">
    <property type="entry name" value="CobF"/>
    <property type="match status" value="1"/>
</dbReference>
<keyword evidence="4 6" id="KW-0808">Transferase</keyword>
<sequence length="258" mass="28112">MAPDFLLNEKMIQDLWLIGIGTGSPAHVTLEGMQALRDASIILVPQKAAGKTDLAELRHRIIAASGTAARIIGFDYPVRDPDLPYLERVNAWHDEIALRWQAALEGTPVPGPVALLVWGDPALFDSTLRIAERLTPRPKLLVVPGITAIQALTAAHAIPLNTINGAVEITTGSRLRAHGWPRGATTVVVMLDGACSFKHLDPQGLMIWWGAFLGMPEQILEHGALADVAGRIEARRTTARAEHGWIMDIYLLRRTETA</sequence>
<evidence type="ECO:0000313" key="8">
    <source>
        <dbReference type="EMBL" id="PIL21492.1"/>
    </source>
</evidence>
<reference evidence="8 9" key="1">
    <citation type="submission" date="2013-09" db="EMBL/GenBank/DDBJ databases">
        <title>Genome sequencing of Phaeobacter antarcticus sp. nov. SM1211.</title>
        <authorList>
            <person name="Zhang X.-Y."/>
            <person name="Liu C."/>
            <person name="Chen X.-L."/>
            <person name="Xie B.-B."/>
            <person name="Qin Q.-L."/>
            <person name="Rong J.-C."/>
            <person name="Zhang Y.-Z."/>
        </authorList>
    </citation>
    <scope>NUCLEOTIDE SEQUENCE [LARGE SCALE GENOMIC DNA]</scope>
    <source>
        <strain evidence="8 9">SM1211</strain>
    </source>
</reference>
<comment type="catalytic activity">
    <reaction evidence="6">
        <text>precorrin-5 + S-adenosyl-L-methionine + H2O = precorrin-6A + acetate + S-adenosyl-L-homocysteine + 2 H(+)</text>
        <dbReference type="Rhea" id="RHEA:18261"/>
        <dbReference type="ChEBI" id="CHEBI:15377"/>
        <dbReference type="ChEBI" id="CHEBI:15378"/>
        <dbReference type="ChEBI" id="CHEBI:30089"/>
        <dbReference type="ChEBI" id="CHEBI:57856"/>
        <dbReference type="ChEBI" id="CHEBI:59789"/>
        <dbReference type="ChEBI" id="CHEBI:77871"/>
        <dbReference type="ChEBI" id="CHEBI:77872"/>
        <dbReference type="EC" id="2.1.1.152"/>
    </reaction>
</comment>
<keyword evidence="5 6" id="KW-0949">S-adenosyl-L-methionine</keyword>
<comment type="function">
    <text evidence="6">Catalyzes the methylation of C-1 in precorrin-5 and the subsequent extrusion of acetic acid from the resulting intermediate to form cobalt-precorrin-6A.</text>
</comment>
<dbReference type="NCBIfam" id="TIGR02434">
    <property type="entry name" value="CobF"/>
    <property type="match status" value="1"/>
</dbReference>
<organism evidence="8 9">
    <name type="scientific">Puniceibacterium antarcticum</name>
    <dbReference type="NCBI Taxonomy" id="1206336"/>
    <lineage>
        <taxon>Bacteria</taxon>
        <taxon>Pseudomonadati</taxon>
        <taxon>Pseudomonadota</taxon>
        <taxon>Alphaproteobacteria</taxon>
        <taxon>Rhodobacterales</taxon>
        <taxon>Paracoccaceae</taxon>
        <taxon>Puniceibacterium</taxon>
    </lineage>
</organism>
<evidence type="ECO:0000256" key="5">
    <source>
        <dbReference type="ARBA" id="ARBA00022691"/>
    </source>
</evidence>
<evidence type="ECO:0000256" key="6">
    <source>
        <dbReference type="PIRNR" id="PIRNR036525"/>
    </source>
</evidence>
<dbReference type="Pfam" id="PF00590">
    <property type="entry name" value="TP_methylase"/>
    <property type="match status" value="1"/>
</dbReference>
<dbReference type="InterPro" id="IPR014777">
    <property type="entry name" value="4pyrrole_Mease_sub1"/>
</dbReference>
<evidence type="ECO:0000256" key="4">
    <source>
        <dbReference type="ARBA" id="ARBA00022679"/>
    </source>
</evidence>
<gene>
    <name evidence="8" type="ORF">P775_04210</name>
</gene>
<keyword evidence="9" id="KW-1185">Reference proteome</keyword>
<dbReference type="PANTHER" id="PTHR43467">
    <property type="entry name" value="COBALT-PRECORRIN-2 C(20)-METHYLTRANSFERASE"/>
    <property type="match status" value="1"/>
</dbReference>
<dbReference type="EC" id="2.1.1.152" evidence="6"/>
<evidence type="ECO:0000256" key="2">
    <source>
        <dbReference type="ARBA" id="ARBA00022573"/>
    </source>
</evidence>
<dbReference type="GO" id="GO:0043819">
    <property type="term" value="F:precorrin-6A synthase (deacetylating) activity"/>
    <property type="evidence" value="ECO:0007669"/>
    <property type="project" value="UniProtKB-EC"/>
</dbReference>
<evidence type="ECO:0000256" key="3">
    <source>
        <dbReference type="ARBA" id="ARBA00022603"/>
    </source>
</evidence>
<dbReference type="GO" id="GO:0032259">
    <property type="term" value="P:methylation"/>
    <property type="evidence" value="ECO:0007669"/>
    <property type="project" value="UniProtKB-KW"/>
</dbReference>
<proteinExistence type="predicted"/>
<dbReference type="InterPro" id="IPR035996">
    <property type="entry name" value="4pyrrol_Methylase_sf"/>
</dbReference>